<dbReference type="GO" id="GO:0005634">
    <property type="term" value="C:nucleus"/>
    <property type="evidence" value="ECO:0007669"/>
    <property type="project" value="TreeGrafter"/>
</dbReference>
<keyword evidence="2" id="KW-0378">Hydrolase</keyword>
<evidence type="ECO:0000256" key="3">
    <source>
        <dbReference type="ARBA" id="ARBA00022806"/>
    </source>
</evidence>
<dbReference type="GO" id="GO:0031297">
    <property type="term" value="P:replication fork processing"/>
    <property type="evidence" value="ECO:0007669"/>
    <property type="project" value="TreeGrafter"/>
</dbReference>
<dbReference type="SUPFAM" id="SSF81383">
    <property type="entry name" value="F-box domain"/>
    <property type="match status" value="1"/>
</dbReference>
<dbReference type="PANTHER" id="PTHR11070">
    <property type="entry name" value="UVRD / RECB / PCRA DNA HELICASE FAMILY MEMBER"/>
    <property type="match status" value="1"/>
</dbReference>
<dbReference type="InterPro" id="IPR014017">
    <property type="entry name" value="DNA_helicase_UvrD-like_C"/>
</dbReference>
<dbReference type="Gene3D" id="3.40.50.300">
    <property type="entry name" value="P-loop containing nucleotide triphosphate hydrolases"/>
    <property type="match status" value="2"/>
</dbReference>
<dbReference type="PANTHER" id="PTHR11070:SF30">
    <property type="entry name" value="F-BOX DNA HELICASE 1"/>
    <property type="match status" value="1"/>
</dbReference>
<evidence type="ECO:0000256" key="2">
    <source>
        <dbReference type="ARBA" id="ARBA00022801"/>
    </source>
</evidence>
<dbReference type="GO" id="GO:0016787">
    <property type="term" value="F:hydrolase activity"/>
    <property type="evidence" value="ECO:0007669"/>
    <property type="project" value="UniProtKB-KW"/>
</dbReference>
<evidence type="ECO:0000256" key="1">
    <source>
        <dbReference type="ARBA" id="ARBA00022741"/>
    </source>
</evidence>
<dbReference type="Gene3D" id="1.10.486.10">
    <property type="entry name" value="PCRA, domain 4"/>
    <property type="match status" value="1"/>
</dbReference>
<dbReference type="Gene3D" id="1.20.1280.50">
    <property type="match status" value="1"/>
</dbReference>
<dbReference type="EC" id="5.6.2.4" evidence="7"/>
<evidence type="ECO:0000256" key="7">
    <source>
        <dbReference type="ARBA" id="ARBA00034808"/>
    </source>
</evidence>
<dbReference type="GO" id="GO:0000724">
    <property type="term" value="P:double-strand break repair via homologous recombination"/>
    <property type="evidence" value="ECO:0007669"/>
    <property type="project" value="TreeGrafter"/>
</dbReference>
<protein>
    <recommendedName>
        <fullName evidence="7">DNA 3'-5' helicase</fullName>
        <ecNumber evidence="7">5.6.2.4</ecNumber>
    </recommendedName>
</protein>
<dbReference type="InterPro" id="IPR014016">
    <property type="entry name" value="UvrD-like_ATP-bd"/>
</dbReference>
<evidence type="ECO:0000313" key="10">
    <source>
        <dbReference type="EMBL" id="CAH3113056.1"/>
    </source>
</evidence>
<evidence type="ECO:0000313" key="11">
    <source>
        <dbReference type="Proteomes" id="UP001159428"/>
    </source>
</evidence>
<reference evidence="10 11" key="1">
    <citation type="submission" date="2022-05" db="EMBL/GenBank/DDBJ databases">
        <authorList>
            <consortium name="Genoscope - CEA"/>
            <person name="William W."/>
        </authorList>
    </citation>
    <scope>NUCLEOTIDE SEQUENCE [LARGE SCALE GENOMIC DNA]</scope>
</reference>
<dbReference type="Proteomes" id="UP001159428">
    <property type="component" value="Unassembled WGS sequence"/>
</dbReference>
<dbReference type="InterPro" id="IPR000212">
    <property type="entry name" value="DNA_helicase_UvrD/REP"/>
</dbReference>
<evidence type="ECO:0000259" key="9">
    <source>
        <dbReference type="PROSITE" id="PS50181"/>
    </source>
</evidence>
<dbReference type="GO" id="GO:0043138">
    <property type="term" value="F:3'-5' DNA helicase activity"/>
    <property type="evidence" value="ECO:0007669"/>
    <property type="project" value="UniProtKB-EC"/>
</dbReference>
<gene>
    <name evidence="10" type="ORF">PMEA_00004771</name>
</gene>
<keyword evidence="1" id="KW-0547">Nucleotide-binding</keyword>
<sequence>MASHTKQAKTKLSSRSTFGLVGGDVIDSYEEDDSLDFNHSSTDFCHLPAEIMENIFCQLPMVDLMLNCALVCHQWYNVISQDSFIPWKKKYFLLKNKDISSGDVMIELLERKGLLEVDMFPLNLASFMKDFKRKASSSSIEKLKTHPKFPLIETFLETLTSSSREVPSPWSVVALLTLVCQTVYEVQEIVHCLTRSTSCLVHDILECLYCLASIFYYLESQNRIGSGLHYRVFYTLYLYENAFRATCASLGSVSGQNSTEQQSVMQNRSISDKLQLTQEQVRIIKHDVKVGEITKIVAFAGTGKTTTLVEYTKMRPKERFLNVAYNKSIQEHAANMFPSNVENRTIHSLAYREVGVRYKHKLTCGLRIGTIMDALPLNCGYLHARRVEETLNNFIASADTTVNPKHVPAAKRALVDVSFSEESEVLTSIFGEYGSDTSYLNSDQHIQKVVSHAHGLWERMRDRGDGEFPITHDGYLKIYQLNRPVLDGYDCLLVDEAQDCTPAASDILLSQSCAKILVGDPHQQIYAFRGARNALQEVKGTHTFYLTQSFRFGPEIAYVASCVLDVLKGVRNKTLVGGAKKGSVLGEQSGQLCVITRCNFTLFNEAANVCCANNDKKVGFVGGLKSLALDRVLDIHKLFTAGTNKPHLKIKDAFIKKFRSFSELKKYAKSAPDPKLLSKIKIVEAHHVMLPQKIDKITSKAVTKLRQADIVFSTAHKAKGLEFDTVRVTDDFLPGIEMGVPLYAYGEDERNLMYVAVSRAKKCLQLNNTILNILGYRKEHFVKVVSPKELSQPAFCLDCEEDVEFCPRPHVAIQKESVVLGGNVRKAGGVLCPTCAADTIPHLGCLVSVNEES</sequence>
<dbReference type="SUPFAM" id="SSF52540">
    <property type="entry name" value="P-loop containing nucleoside triphosphate hydrolases"/>
    <property type="match status" value="1"/>
</dbReference>
<keyword evidence="3" id="KW-0347">Helicase</keyword>
<accession>A0AAU9WI27</accession>
<organism evidence="10 11">
    <name type="scientific">Pocillopora meandrina</name>
    <dbReference type="NCBI Taxonomy" id="46732"/>
    <lineage>
        <taxon>Eukaryota</taxon>
        <taxon>Metazoa</taxon>
        <taxon>Cnidaria</taxon>
        <taxon>Anthozoa</taxon>
        <taxon>Hexacorallia</taxon>
        <taxon>Scleractinia</taxon>
        <taxon>Astrocoeniina</taxon>
        <taxon>Pocilloporidae</taxon>
        <taxon>Pocillopora</taxon>
    </lineage>
</organism>
<dbReference type="EMBL" id="CALNXJ010000013">
    <property type="protein sequence ID" value="CAH3113056.1"/>
    <property type="molecule type" value="Genomic_DNA"/>
</dbReference>
<dbReference type="SMART" id="SM00256">
    <property type="entry name" value="FBOX"/>
    <property type="match status" value="1"/>
</dbReference>
<keyword evidence="4" id="KW-0067">ATP-binding</keyword>
<evidence type="ECO:0000256" key="8">
    <source>
        <dbReference type="ARBA" id="ARBA00048988"/>
    </source>
</evidence>
<dbReference type="PROSITE" id="PS50181">
    <property type="entry name" value="FBOX"/>
    <property type="match status" value="1"/>
</dbReference>
<dbReference type="GO" id="GO:0005524">
    <property type="term" value="F:ATP binding"/>
    <property type="evidence" value="ECO:0007669"/>
    <property type="project" value="UniProtKB-KW"/>
</dbReference>
<dbReference type="InterPro" id="IPR001810">
    <property type="entry name" value="F-box_dom"/>
</dbReference>
<dbReference type="GO" id="GO:0003677">
    <property type="term" value="F:DNA binding"/>
    <property type="evidence" value="ECO:0007669"/>
    <property type="project" value="InterPro"/>
</dbReference>
<proteinExistence type="predicted"/>
<dbReference type="Pfam" id="PF12937">
    <property type="entry name" value="F-box-like"/>
    <property type="match status" value="1"/>
</dbReference>
<evidence type="ECO:0000256" key="4">
    <source>
        <dbReference type="ARBA" id="ARBA00022840"/>
    </source>
</evidence>
<evidence type="ECO:0000256" key="6">
    <source>
        <dbReference type="ARBA" id="ARBA00034617"/>
    </source>
</evidence>
<comment type="catalytic activity">
    <reaction evidence="8">
        <text>ATP + H2O = ADP + phosphate + H(+)</text>
        <dbReference type="Rhea" id="RHEA:13065"/>
        <dbReference type="ChEBI" id="CHEBI:15377"/>
        <dbReference type="ChEBI" id="CHEBI:15378"/>
        <dbReference type="ChEBI" id="CHEBI:30616"/>
        <dbReference type="ChEBI" id="CHEBI:43474"/>
        <dbReference type="ChEBI" id="CHEBI:456216"/>
        <dbReference type="EC" id="5.6.2.4"/>
    </reaction>
</comment>
<comment type="catalytic activity">
    <reaction evidence="6">
        <text>Couples ATP hydrolysis with the unwinding of duplex DNA by translocating in the 3'-5' direction.</text>
        <dbReference type="EC" id="5.6.2.4"/>
    </reaction>
</comment>
<dbReference type="InterPro" id="IPR036047">
    <property type="entry name" value="F-box-like_dom_sf"/>
</dbReference>
<feature type="domain" description="F-box" evidence="9">
    <location>
        <begin position="41"/>
        <end position="90"/>
    </location>
</feature>
<evidence type="ECO:0000256" key="5">
    <source>
        <dbReference type="ARBA" id="ARBA00023235"/>
    </source>
</evidence>
<name>A0AAU9WI27_9CNID</name>
<keyword evidence="5" id="KW-0413">Isomerase</keyword>
<keyword evidence="11" id="KW-1185">Reference proteome</keyword>
<dbReference type="Pfam" id="PF00580">
    <property type="entry name" value="UvrD-helicase"/>
    <property type="match status" value="1"/>
</dbReference>
<dbReference type="AlphaFoldDB" id="A0AAU9WI27"/>
<dbReference type="InterPro" id="IPR027417">
    <property type="entry name" value="P-loop_NTPase"/>
</dbReference>
<dbReference type="Pfam" id="PF13361">
    <property type="entry name" value="UvrD_C"/>
    <property type="match status" value="1"/>
</dbReference>
<comment type="caution">
    <text evidence="10">The sequence shown here is derived from an EMBL/GenBank/DDBJ whole genome shotgun (WGS) entry which is preliminary data.</text>
</comment>
<dbReference type="CDD" id="cd22095">
    <property type="entry name" value="F-box_FBXO18"/>
    <property type="match status" value="1"/>
</dbReference>